<keyword evidence="7" id="KW-1185">Reference proteome</keyword>
<evidence type="ECO:0000256" key="3">
    <source>
        <dbReference type="ARBA" id="ARBA00023709"/>
    </source>
</evidence>
<dbReference type="InterPro" id="IPR029045">
    <property type="entry name" value="ClpP/crotonase-like_dom_sf"/>
</dbReference>
<dbReference type="Gene3D" id="3.90.226.10">
    <property type="entry name" value="2-enoyl-CoA Hydratase, Chain A, domain 1"/>
    <property type="match status" value="1"/>
</dbReference>
<name>A0A7Y6M5A6_9ACTN</name>
<proteinExistence type="inferred from homology"/>
<comment type="similarity">
    <text evidence="1 5">Belongs to the enoyl-CoA hydratase/isomerase family.</text>
</comment>
<dbReference type="PANTHER" id="PTHR11941:SF54">
    <property type="entry name" value="ENOYL-COA HYDRATASE, MITOCHONDRIAL"/>
    <property type="match status" value="1"/>
</dbReference>
<comment type="catalytic activity">
    <reaction evidence="3">
        <text>a (3S)-3-hydroxyacyl-CoA = a (2E)-enoyl-CoA + H2O</text>
        <dbReference type="Rhea" id="RHEA:16105"/>
        <dbReference type="ChEBI" id="CHEBI:15377"/>
        <dbReference type="ChEBI" id="CHEBI:57318"/>
        <dbReference type="ChEBI" id="CHEBI:58856"/>
        <dbReference type="EC" id="4.2.1.17"/>
    </reaction>
</comment>
<keyword evidence="6" id="KW-0413">Isomerase</keyword>
<keyword evidence="2" id="KW-0456">Lyase</keyword>
<dbReference type="InterPro" id="IPR018376">
    <property type="entry name" value="Enoyl-CoA_hyd/isom_CS"/>
</dbReference>
<comment type="catalytic activity">
    <reaction evidence="4">
        <text>a 4-saturated-(3S)-3-hydroxyacyl-CoA = a (3E)-enoyl-CoA + H2O</text>
        <dbReference type="Rhea" id="RHEA:20724"/>
        <dbReference type="ChEBI" id="CHEBI:15377"/>
        <dbReference type="ChEBI" id="CHEBI:58521"/>
        <dbReference type="ChEBI" id="CHEBI:137480"/>
        <dbReference type="EC" id="4.2.1.17"/>
    </reaction>
</comment>
<accession>A0A7Y6M5A6</accession>
<dbReference type="GO" id="GO:0016853">
    <property type="term" value="F:isomerase activity"/>
    <property type="evidence" value="ECO:0007669"/>
    <property type="project" value="UniProtKB-KW"/>
</dbReference>
<organism evidence="6 7">
    <name type="scientific">Nonomuraea montanisoli</name>
    <dbReference type="NCBI Taxonomy" id="2741721"/>
    <lineage>
        <taxon>Bacteria</taxon>
        <taxon>Bacillati</taxon>
        <taxon>Actinomycetota</taxon>
        <taxon>Actinomycetes</taxon>
        <taxon>Streptosporangiales</taxon>
        <taxon>Streptosporangiaceae</taxon>
        <taxon>Nonomuraea</taxon>
    </lineage>
</organism>
<dbReference type="RefSeq" id="WP_175592627.1">
    <property type="nucleotide sequence ID" value="NZ_JABWGN010000011.1"/>
</dbReference>
<sequence>MTELLVERDPDGVVLLTLNRPDRRNAMTDGMTEQWRTTMAELARDRDVRCVVVTGAGSAFSAGGDLSWLGERNVEPVPALRDRMLEFYRSWLSITALEVPTIAAVNGPAVGAGLCLALACDLVYAADDARLLAPFTSLGLHPGMAATYLLPARAGVAPAREMLLTGRAISGREAEIKGLVNRSFPRADLMTEVSAVAGEIIRNAPVATRLTKVALAAGHADLEAALRWEALAQPVTMASADLMEGLAAQRERRVPKFTGS</sequence>
<dbReference type="InterPro" id="IPR014748">
    <property type="entry name" value="Enoyl-CoA_hydra_C"/>
</dbReference>
<dbReference type="AlphaFoldDB" id="A0A7Y6M5A6"/>
<dbReference type="Gene3D" id="1.10.12.10">
    <property type="entry name" value="Lyase 2-enoyl-coa Hydratase, Chain A, domain 2"/>
    <property type="match status" value="1"/>
</dbReference>
<reference evidence="6 7" key="1">
    <citation type="submission" date="2020-06" db="EMBL/GenBank/DDBJ databases">
        <title>Nonomuraea sp. SMC257, a novel actinomycete isolated from soil.</title>
        <authorList>
            <person name="Chanama M."/>
        </authorList>
    </citation>
    <scope>NUCLEOTIDE SEQUENCE [LARGE SCALE GENOMIC DNA]</scope>
    <source>
        <strain evidence="6 7">SMC257</strain>
    </source>
</reference>
<dbReference type="EMBL" id="JABWGN010000011">
    <property type="protein sequence ID" value="NUW35162.1"/>
    <property type="molecule type" value="Genomic_DNA"/>
</dbReference>
<protein>
    <submittedName>
        <fullName evidence="6">Enoyl-CoA hydratase/isomerase family protein</fullName>
    </submittedName>
</protein>
<dbReference type="GO" id="GO:0006635">
    <property type="term" value="P:fatty acid beta-oxidation"/>
    <property type="evidence" value="ECO:0007669"/>
    <property type="project" value="TreeGrafter"/>
</dbReference>
<dbReference type="SUPFAM" id="SSF52096">
    <property type="entry name" value="ClpP/crotonase"/>
    <property type="match status" value="1"/>
</dbReference>
<evidence type="ECO:0000256" key="2">
    <source>
        <dbReference type="ARBA" id="ARBA00023239"/>
    </source>
</evidence>
<dbReference type="Proteomes" id="UP000586042">
    <property type="component" value="Unassembled WGS sequence"/>
</dbReference>
<dbReference type="CDD" id="cd06558">
    <property type="entry name" value="crotonase-like"/>
    <property type="match status" value="1"/>
</dbReference>
<evidence type="ECO:0000313" key="7">
    <source>
        <dbReference type="Proteomes" id="UP000586042"/>
    </source>
</evidence>
<evidence type="ECO:0000256" key="1">
    <source>
        <dbReference type="ARBA" id="ARBA00005254"/>
    </source>
</evidence>
<evidence type="ECO:0000313" key="6">
    <source>
        <dbReference type="EMBL" id="NUW35162.1"/>
    </source>
</evidence>
<gene>
    <name evidence="6" type="ORF">HTZ77_27565</name>
</gene>
<dbReference type="GO" id="GO:0004300">
    <property type="term" value="F:enoyl-CoA hydratase activity"/>
    <property type="evidence" value="ECO:0007669"/>
    <property type="project" value="UniProtKB-EC"/>
</dbReference>
<dbReference type="Pfam" id="PF00378">
    <property type="entry name" value="ECH_1"/>
    <property type="match status" value="1"/>
</dbReference>
<evidence type="ECO:0000256" key="4">
    <source>
        <dbReference type="ARBA" id="ARBA00023717"/>
    </source>
</evidence>
<dbReference type="InterPro" id="IPR001753">
    <property type="entry name" value="Enoyl-CoA_hydra/iso"/>
</dbReference>
<evidence type="ECO:0000256" key="5">
    <source>
        <dbReference type="RuleBase" id="RU003707"/>
    </source>
</evidence>
<comment type="caution">
    <text evidence="6">The sequence shown here is derived from an EMBL/GenBank/DDBJ whole genome shotgun (WGS) entry which is preliminary data.</text>
</comment>
<dbReference type="PROSITE" id="PS00166">
    <property type="entry name" value="ENOYL_COA_HYDRATASE"/>
    <property type="match status" value="1"/>
</dbReference>
<dbReference type="PANTHER" id="PTHR11941">
    <property type="entry name" value="ENOYL-COA HYDRATASE-RELATED"/>
    <property type="match status" value="1"/>
</dbReference>